<comment type="caution">
    <text evidence="4">The sequence shown here is derived from an EMBL/GenBank/DDBJ whole genome shotgun (WGS) entry which is preliminary data.</text>
</comment>
<evidence type="ECO:0000256" key="2">
    <source>
        <dbReference type="SAM" id="SignalP"/>
    </source>
</evidence>
<dbReference type="Pfam" id="PF13205">
    <property type="entry name" value="Big_5"/>
    <property type="match status" value="1"/>
</dbReference>
<dbReference type="Gene3D" id="2.60.40.1220">
    <property type="match status" value="3"/>
</dbReference>
<feature type="domain" description="SbsA Ig-like" evidence="3">
    <location>
        <begin position="267"/>
        <end position="348"/>
    </location>
</feature>
<reference evidence="4 5" key="1">
    <citation type="submission" date="2015-07" db="EMBL/GenBank/DDBJ databases">
        <title>Draft genome sequences of 17 French Clostridium botulinum group III.</title>
        <authorList>
            <person name="Woudstra C."/>
            <person name="Le Marechal C."/>
            <person name="Souillard R."/>
            <person name="Bayon-Auboyer M.-H."/>
            <person name="Dessouter D."/>
            <person name="Fach P."/>
        </authorList>
    </citation>
    <scope>NUCLEOTIDE SEQUENCE [LARGE SCALE GENOMIC DNA]</scope>
    <source>
        <strain evidence="4 5">12LNRI-CD</strain>
    </source>
</reference>
<feature type="chain" id="PRO_5040133183" description="SbsA Ig-like domain-containing protein" evidence="2">
    <location>
        <begin position="31"/>
        <end position="1148"/>
    </location>
</feature>
<dbReference type="AlphaFoldDB" id="A0A9Q1UWZ3"/>
<evidence type="ECO:0000313" key="5">
    <source>
        <dbReference type="Proteomes" id="UP000037540"/>
    </source>
</evidence>
<protein>
    <recommendedName>
        <fullName evidence="3">SbsA Ig-like domain-containing protein</fullName>
    </recommendedName>
</protein>
<dbReference type="InterPro" id="IPR014755">
    <property type="entry name" value="Cu-Rt/internalin_Ig-like"/>
</dbReference>
<dbReference type="EMBL" id="LGVR01000063">
    <property type="protein sequence ID" value="KOA84750.1"/>
    <property type="molecule type" value="Genomic_DNA"/>
</dbReference>
<evidence type="ECO:0000259" key="3">
    <source>
        <dbReference type="Pfam" id="PF13205"/>
    </source>
</evidence>
<feature type="signal peptide" evidence="2">
    <location>
        <begin position="1"/>
        <end position="30"/>
    </location>
</feature>
<sequence length="1148" mass="128126">MSNNKTLKVFSSTAVAGMIAAAMMSSQAFAAVDAYSVKVGDEVYKYDRVELEKSFLDSKAGDKAALYEDFTKKLGEAKGFYAFNDTKNGYVDYNSIEAKFLEAKNAGQKFDVNAFTESKDAKIVEVKSVKKAVVNKDGKIEYVTDSKEDEKGELKVTSVEALNLKQVKIEFNKAVTDTDKKDDIEDKTNYTLEDKDNKEITDAVEKVRMSDDKKSAIITLRDADNRDDSKRKYSIVENQEKSILTIDDSVTGKEVKKDIRFDDVQLPTVENIDVVGKDTVKVTFSEPVSPDTEKDDFEIENGDISISSIERVNDNKEVNIVLGTNLKDKQSVKVRVKSTVMDYAGLITNAKEKNVVAKEDTKAPTVIGFKDIEANKVTLVFDKDIKIKGSNSNDVSHEDLDKIYHATDSNIAESATIDGKELKIVFEDNLSPGQSYINIKSGLLESRWEVENDKIRTRVERPEDNTRPELVKVEQDKDSNKKIKIRFSEKVNVGTKGKDESALTTKNYTLKDENGKEWDIDEIKQDGDSEKEFILHLSQDLDEDLEYKLTIKNVEDKYQNAIKEVTKKFKSEDKDSVDPADVKVTVYSVGTNDQKIVVDFDTKMTTDKGRYSINDITKYTLVSEDKIFGEKSAINLSELYNSKIKVVKDGKAVEIAIPGKKITGNKELKDKQYNLKKTDKLSLQIDRVADSKGNITDRNFVIDGANFKILEEGNASIGFDKDLKPQAFTTDEIKFQFDDKVKFNNKDVKVIAATPQKIKEIKEALKKGSKEYVDKIKELKKFEKGMSEAEQQEGIILPIAKCQDNSASGNTQVNIKLDKALADKKYDDSDLDHILTYDGKFAVRNHETGKSTNAKLDVFVVIVPNDGEKTSTDNDYDETLKLGVTKVVDKIAPAIVDNANYAGIDNGKKDVAFYRSEDGKNATIVLTFEEAIDKNSVSNATISLSNSDFKNTVVDSVIVDEKDPTKVVVKLSNMVDNDKKVIKDIKGNAITVNKLSDMAVDEDDIADRNTVKVGSVNLNKKLEKDPYAEKKEDKKVITKEESKKNQDELAKNLGDKVEVKGTNIEIKAGADDTIETVFAAVTPEKLKNALTESDKVTIKKALEKKVDFKNKSLEEVLKDKKMAAIKISAIKDAINGIKLESGNTLVLK</sequence>
<gene>
    <name evidence="4" type="ORF">ADU74_10710</name>
</gene>
<name>A0A9Q1UWZ3_CLOBO</name>
<organism evidence="4 5">
    <name type="scientific">Clostridium botulinum</name>
    <dbReference type="NCBI Taxonomy" id="1491"/>
    <lineage>
        <taxon>Bacteria</taxon>
        <taxon>Bacillati</taxon>
        <taxon>Bacillota</taxon>
        <taxon>Clostridia</taxon>
        <taxon>Eubacteriales</taxon>
        <taxon>Clostridiaceae</taxon>
        <taxon>Clostridium</taxon>
    </lineage>
</organism>
<accession>A0A9Q1UWZ3</accession>
<dbReference type="RefSeq" id="WP_013724909.1">
    <property type="nucleotide sequence ID" value="NZ_LGVO01000066.1"/>
</dbReference>
<dbReference type="Proteomes" id="UP000037540">
    <property type="component" value="Unassembled WGS sequence"/>
</dbReference>
<evidence type="ECO:0000313" key="4">
    <source>
        <dbReference type="EMBL" id="KOA84750.1"/>
    </source>
</evidence>
<evidence type="ECO:0000256" key="1">
    <source>
        <dbReference type="ARBA" id="ARBA00022729"/>
    </source>
</evidence>
<dbReference type="OrthoDB" id="2079983at2"/>
<dbReference type="InterPro" id="IPR032812">
    <property type="entry name" value="SbsA_Ig"/>
</dbReference>
<proteinExistence type="predicted"/>
<keyword evidence="1 2" id="KW-0732">Signal</keyword>